<dbReference type="AlphaFoldDB" id="A0A7J6IHA9"/>
<feature type="region of interest" description="Disordered" evidence="1">
    <location>
        <begin position="40"/>
        <end position="104"/>
    </location>
</feature>
<evidence type="ECO:0000313" key="3">
    <source>
        <dbReference type="Proteomes" id="UP000011096"/>
    </source>
</evidence>
<keyword evidence="3" id="KW-1185">Reference proteome</keyword>
<sequence>MHSYRGRGGPRQQTPANVQCQKCLKRDMYKRHYSYECKESAAARPYVSRPSRTQQLRNPKLVPKLTNDVPDDAQRKKGVADEELAKKEAERARKRELEERDEELIRQTEAKRPSAPKAMMIALYPGGLQEVGKRNRRLAAANGLFPETAALLLSTVPGDIAREETITQDPLPDKIRHPSVLVNLLAPESLQCRVMVVFVAIDGLCPHLLTDGAQDLTIVQTEAAREILEARQLADLDEAAGTTGKKDNRSRDNPNANAVSVHSARDWP</sequence>
<proteinExistence type="predicted"/>
<dbReference type="InParanoid" id="A0A7J6IHA9"/>
<feature type="compositionally biased region" description="Basic and acidic residues" evidence="1">
    <location>
        <begin position="72"/>
        <end position="104"/>
    </location>
</feature>
<dbReference type="GeneID" id="43604719"/>
<comment type="caution">
    <text evidence="2">The sequence shown here is derived from an EMBL/GenBank/DDBJ whole genome shotgun (WGS) entry which is preliminary data.</text>
</comment>
<feature type="region of interest" description="Disordered" evidence="1">
    <location>
        <begin position="237"/>
        <end position="268"/>
    </location>
</feature>
<protein>
    <submittedName>
        <fullName evidence="2">Uncharacterized protein</fullName>
    </submittedName>
</protein>
<dbReference type="EMBL" id="ANPB02000010">
    <property type="protein sequence ID" value="KAF4475197.1"/>
    <property type="molecule type" value="Genomic_DNA"/>
</dbReference>
<organism evidence="2 3">
    <name type="scientific">Colletotrichum fructicola (strain Nara gc5)</name>
    <name type="common">Anthracnose fungus</name>
    <name type="synonym">Colletotrichum gloeosporioides (strain Nara gc5)</name>
    <dbReference type="NCBI Taxonomy" id="1213859"/>
    <lineage>
        <taxon>Eukaryota</taxon>
        <taxon>Fungi</taxon>
        <taxon>Dikarya</taxon>
        <taxon>Ascomycota</taxon>
        <taxon>Pezizomycotina</taxon>
        <taxon>Sordariomycetes</taxon>
        <taxon>Hypocreomycetidae</taxon>
        <taxon>Glomerellales</taxon>
        <taxon>Glomerellaceae</taxon>
        <taxon>Colletotrichum</taxon>
        <taxon>Colletotrichum gloeosporioides species complex</taxon>
    </lineage>
</organism>
<dbReference type="OrthoDB" id="4836293at2759"/>
<gene>
    <name evidence="2" type="ORF">CGGC5_v015703</name>
</gene>
<dbReference type="RefSeq" id="XP_066007219.1">
    <property type="nucleotide sequence ID" value="XM_066153306.1"/>
</dbReference>
<name>A0A7J6IHA9_COLFN</name>
<evidence type="ECO:0000256" key="1">
    <source>
        <dbReference type="SAM" id="MobiDB-lite"/>
    </source>
</evidence>
<evidence type="ECO:0000313" key="2">
    <source>
        <dbReference type="EMBL" id="KAF4475197.1"/>
    </source>
</evidence>
<dbReference type="Pfam" id="PF13917">
    <property type="entry name" value="zf-CCHC_3"/>
    <property type="match status" value="1"/>
</dbReference>
<dbReference type="Proteomes" id="UP000011096">
    <property type="component" value="Unassembled WGS sequence"/>
</dbReference>
<reference evidence="2 3" key="1">
    <citation type="submission" date="2012-08" db="EMBL/GenBank/DDBJ databases">
        <authorList>
            <person name="Gan P.H.P."/>
            <person name="Ikeda K."/>
            <person name="Irieda H."/>
            <person name="Narusaka M."/>
            <person name="O'Connell R.J."/>
            <person name="Narusaka Y."/>
            <person name="Takano Y."/>
            <person name="Kubo Y."/>
            <person name="Shirasu K."/>
        </authorList>
    </citation>
    <scope>NUCLEOTIDE SEQUENCE [LARGE SCALE GENOMIC DNA]</scope>
    <source>
        <strain evidence="2 3">Nara gc5</strain>
    </source>
</reference>
<accession>A0A7J6IHA9</accession>
<reference evidence="2 3" key="2">
    <citation type="submission" date="2020-04" db="EMBL/GenBank/DDBJ databases">
        <title>Genome sequencing and assembly of multiple isolates from the Colletotrichum gloeosporioides species complex.</title>
        <authorList>
            <person name="Gan P."/>
            <person name="Shirasu K."/>
        </authorList>
    </citation>
    <scope>NUCLEOTIDE SEQUENCE [LARGE SCALE GENOMIC DNA]</scope>
    <source>
        <strain evidence="2 3">Nara gc5</strain>
    </source>
</reference>